<dbReference type="AlphaFoldDB" id="A0A315W878"/>
<evidence type="ECO:0000313" key="3">
    <source>
        <dbReference type="Proteomes" id="UP000250572"/>
    </source>
</evidence>
<evidence type="ECO:0000313" key="2">
    <source>
        <dbReference type="EMBL" id="PWA31968.1"/>
    </source>
</evidence>
<accession>A0A315W878</accession>
<name>A0A315W878_GAMAF</name>
<evidence type="ECO:0000256" key="1">
    <source>
        <dbReference type="SAM" id="MobiDB-lite"/>
    </source>
</evidence>
<reference evidence="2 3" key="1">
    <citation type="journal article" date="2018" name="G3 (Bethesda)">
        <title>A High-Quality Reference Genome for the Invasive Mosquitofish Gambusia affinis Using a Chicago Library.</title>
        <authorList>
            <person name="Hoffberg S.L."/>
            <person name="Troendle N.J."/>
            <person name="Glenn T.C."/>
            <person name="Mahmud O."/>
            <person name="Louha S."/>
            <person name="Chalopin D."/>
            <person name="Bennetzen J.L."/>
            <person name="Mauricio R."/>
        </authorList>
    </citation>
    <scope>NUCLEOTIDE SEQUENCE [LARGE SCALE GENOMIC DNA]</scope>
    <source>
        <strain evidence="2">NE01/NJP1002.9</strain>
        <tissue evidence="2">Muscle</tissue>
    </source>
</reference>
<dbReference type="STRING" id="33528.ENSGAFP00000029478"/>
<gene>
    <name evidence="2" type="ORF">CCH79_00019280</name>
</gene>
<feature type="region of interest" description="Disordered" evidence="1">
    <location>
        <begin position="64"/>
        <end position="89"/>
    </location>
</feature>
<comment type="caution">
    <text evidence="2">The sequence shown here is derived from an EMBL/GenBank/DDBJ whole genome shotgun (WGS) entry which is preliminary data.</text>
</comment>
<keyword evidence="3" id="KW-1185">Reference proteome</keyword>
<dbReference type="Proteomes" id="UP000250572">
    <property type="component" value="Unassembled WGS sequence"/>
</dbReference>
<dbReference type="EMBL" id="NHOQ01000243">
    <property type="protein sequence ID" value="PWA31968.1"/>
    <property type="molecule type" value="Genomic_DNA"/>
</dbReference>
<organism evidence="2 3">
    <name type="scientific">Gambusia affinis</name>
    <name type="common">Western mosquitofish</name>
    <name type="synonym">Heterandria affinis</name>
    <dbReference type="NCBI Taxonomy" id="33528"/>
    <lineage>
        <taxon>Eukaryota</taxon>
        <taxon>Metazoa</taxon>
        <taxon>Chordata</taxon>
        <taxon>Craniata</taxon>
        <taxon>Vertebrata</taxon>
        <taxon>Euteleostomi</taxon>
        <taxon>Actinopterygii</taxon>
        <taxon>Neopterygii</taxon>
        <taxon>Teleostei</taxon>
        <taxon>Neoteleostei</taxon>
        <taxon>Acanthomorphata</taxon>
        <taxon>Ovalentaria</taxon>
        <taxon>Atherinomorphae</taxon>
        <taxon>Cyprinodontiformes</taxon>
        <taxon>Poeciliidae</taxon>
        <taxon>Poeciliinae</taxon>
        <taxon>Gambusia</taxon>
    </lineage>
</organism>
<proteinExistence type="predicted"/>
<sequence>MAAAVGRSSLWLTSRLFVDRDRARRVTASYLCCRQQRGCCFNRSITATRQYSSDSRDDLKVRYLDGEDAAPPEESQGVPRPAERHSPSSVSWVFPGASFQWDVRPGGIQLAPLDVKEQQLYSESLPNN</sequence>
<protein>
    <submittedName>
        <fullName evidence="2">Uncharacterized protein</fullName>
    </submittedName>
</protein>